<keyword evidence="2" id="KW-1133">Transmembrane helix</keyword>
<gene>
    <name evidence="5" type="ORF">CP982_26760</name>
    <name evidence="4" type="ORF">FHS40_006639</name>
</gene>
<evidence type="ECO:0000259" key="3">
    <source>
        <dbReference type="Pfam" id="PF07811"/>
    </source>
</evidence>
<evidence type="ECO:0000256" key="2">
    <source>
        <dbReference type="SAM" id="Phobius"/>
    </source>
</evidence>
<proteinExistence type="predicted"/>
<organism evidence="5 6">
    <name type="scientific">Streptomyces spectabilis</name>
    <dbReference type="NCBI Taxonomy" id="68270"/>
    <lineage>
        <taxon>Bacteria</taxon>
        <taxon>Bacillati</taxon>
        <taxon>Actinomycetota</taxon>
        <taxon>Actinomycetes</taxon>
        <taxon>Kitasatosporales</taxon>
        <taxon>Streptomycetaceae</taxon>
        <taxon>Streptomyces</taxon>
    </lineage>
</organism>
<reference evidence="4 7" key="2">
    <citation type="submission" date="2020-08" db="EMBL/GenBank/DDBJ databases">
        <title>Genomic Encyclopedia of Type Strains, Phase III (KMG-III): the genomes of soil and plant-associated and newly described type strains.</title>
        <authorList>
            <person name="Whitman W."/>
        </authorList>
    </citation>
    <scope>NUCLEOTIDE SEQUENCE [LARGE SCALE GENOMIC DNA]</scope>
    <source>
        <strain evidence="4 7">CECT 3146</strain>
    </source>
</reference>
<dbReference type="Proteomes" id="UP000549009">
    <property type="component" value="Unassembled WGS sequence"/>
</dbReference>
<feature type="compositionally biased region" description="Basic residues" evidence="1">
    <location>
        <begin position="17"/>
        <end position="29"/>
    </location>
</feature>
<dbReference type="EMBL" id="JACHJD010000014">
    <property type="protein sequence ID" value="MBB5107522.1"/>
    <property type="molecule type" value="Genomic_DNA"/>
</dbReference>
<accession>A0A5P2XA60</accession>
<keyword evidence="2" id="KW-0472">Membrane</keyword>
<reference evidence="5 6" key="1">
    <citation type="submission" date="2017-09" db="EMBL/GenBank/DDBJ databases">
        <authorList>
            <person name="Lee N."/>
            <person name="Cho B.-K."/>
        </authorList>
    </citation>
    <scope>NUCLEOTIDE SEQUENCE [LARGE SCALE GENOMIC DNA]</scope>
    <source>
        <strain evidence="5 6">ATCC 27465</strain>
    </source>
</reference>
<feature type="region of interest" description="Disordered" evidence="1">
    <location>
        <begin position="10"/>
        <end position="31"/>
    </location>
</feature>
<keyword evidence="2" id="KW-0812">Transmembrane</keyword>
<dbReference type="AlphaFoldDB" id="A0A5P2XA60"/>
<evidence type="ECO:0000313" key="7">
    <source>
        <dbReference type="Proteomes" id="UP000549009"/>
    </source>
</evidence>
<dbReference type="InterPro" id="IPR012495">
    <property type="entry name" value="TadE-like_dom"/>
</dbReference>
<dbReference type="OrthoDB" id="4336047at2"/>
<name>A0A5P2XA60_STRST</name>
<evidence type="ECO:0000313" key="6">
    <source>
        <dbReference type="Proteomes" id="UP000326505"/>
    </source>
</evidence>
<dbReference type="KEGG" id="sspb:CP982_26760"/>
<evidence type="ECO:0000313" key="4">
    <source>
        <dbReference type="EMBL" id="MBB5107522.1"/>
    </source>
</evidence>
<evidence type="ECO:0000256" key="1">
    <source>
        <dbReference type="SAM" id="MobiDB-lite"/>
    </source>
</evidence>
<feature type="domain" description="TadE-like" evidence="3">
    <location>
        <begin position="33"/>
        <end position="75"/>
    </location>
</feature>
<sequence>MNAGYFAGLLRGPSPRRPGRQIRPSRRPRGDKGVSMLEFAGFLPILLLVGLAAIQLGLVGYAASQAGSGARAAARVAAQGGDGEAAGHAAMHSGLDADVSAPQGPETTTATVTVQVPTLLPFVDTDWEVEKTVTMPTDDAESGGPGTGG</sequence>
<protein>
    <submittedName>
        <fullName evidence="4 5">Pilus assembly protein</fullName>
    </submittedName>
</protein>
<dbReference type="Proteomes" id="UP000326505">
    <property type="component" value="Chromosome"/>
</dbReference>
<feature type="transmembrane region" description="Helical" evidence="2">
    <location>
        <begin position="39"/>
        <end position="63"/>
    </location>
</feature>
<keyword evidence="7" id="KW-1185">Reference proteome</keyword>
<dbReference type="Pfam" id="PF07811">
    <property type="entry name" value="TadE"/>
    <property type="match status" value="1"/>
</dbReference>
<dbReference type="EMBL" id="CP023690">
    <property type="protein sequence ID" value="QEV61867.1"/>
    <property type="molecule type" value="Genomic_DNA"/>
</dbReference>
<evidence type="ECO:0000313" key="5">
    <source>
        <dbReference type="EMBL" id="QEV61867.1"/>
    </source>
</evidence>